<keyword evidence="3" id="KW-1185">Reference proteome</keyword>
<organism evidence="2 3">
    <name type="scientific">Collimonas pratensis</name>
    <dbReference type="NCBI Taxonomy" id="279113"/>
    <lineage>
        <taxon>Bacteria</taxon>
        <taxon>Pseudomonadati</taxon>
        <taxon>Pseudomonadota</taxon>
        <taxon>Betaproteobacteria</taxon>
        <taxon>Burkholderiales</taxon>
        <taxon>Oxalobacteraceae</taxon>
        <taxon>Collimonas</taxon>
    </lineage>
</organism>
<accession>A0ABM5Z3Q1</accession>
<evidence type="ECO:0000313" key="3">
    <source>
        <dbReference type="Proteomes" id="UP000074914"/>
    </source>
</evidence>
<protein>
    <recommendedName>
        <fullName evidence="1">DUF7673 domain-containing protein</fullName>
    </recommendedName>
</protein>
<name>A0ABM5Z3Q1_9BURK</name>
<evidence type="ECO:0000313" key="2">
    <source>
        <dbReference type="EMBL" id="AMP13700.1"/>
    </source>
</evidence>
<gene>
    <name evidence="2" type="ORF">CPter291_1426</name>
</gene>
<reference evidence="2 3" key="1">
    <citation type="submission" date="2015-11" db="EMBL/GenBank/DDBJ databases">
        <title>Exploring the genomic traits of fungus-feeding bacterial genus Collimonas.</title>
        <authorList>
            <person name="Song C."/>
            <person name="Schmidt R."/>
            <person name="de Jager V."/>
            <person name="Krzyzanowska D."/>
            <person name="Jongedijk E."/>
            <person name="Cankar K."/>
            <person name="Beekwilder J."/>
            <person name="van Veen A."/>
            <person name="de Boer W."/>
            <person name="van Veen J.A."/>
            <person name="Garbeva P."/>
        </authorList>
    </citation>
    <scope>NUCLEOTIDE SEQUENCE [LARGE SCALE GENOMIC DNA]</scope>
    <source>
        <strain evidence="2 3">Ter291</strain>
    </source>
</reference>
<dbReference type="Pfam" id="PF24720">
    <property type="entry name" value="DUF7673"/>
    <property type="match status" value="1"/>
</dbReference>
<sequence length="71" mass="8655">MLGLYNGNRFKFDLTDFRCLDRNIFEDCMEVLNLDYRPAVEVHMYFKNGGAIWERLAEDWNIRDYTREVVR</sequence>
<feature type="domain" description="DUF7673" evidence="1">
    <location>
        <begin position="2"/>
        <end position="61"/>
    </location>
</feature>
<dbReference type="Proteomes" id="UP000074914">
    <property type="component" value="Chromosome"/>
</dbReference>
<dbReference type="EMBL" id="CP013236">
    <property type="protein sequence ID" value="AMP13700.1"/>
    <property type="molecule type" value="Genomic_DNA"/>
</dbReference>
<dbReference type="InterPro" id="IPR056090">
    <property type="entry name" value="DUF7673"/>
</dbReference>
<proteinExistence type="predicted"/>
<evidence type="ECO:0000259" key="1">
    <source>
        <dbReference type="Pfam" id="PF24720"/>
    </source>
</evidence>